<organism evidence="3 4">
    <name type="scientific">Streptomyces albiaxialis</name>
    <dbReference type="NCBI Taxonomy" id="329523"/>
    <lineage>
        <taxon>Bacteria</taxon>
        <taxon>Bacillati</taxon>
        <taxon>Actinomycetota</taxon>
        <taxon>Actinomycetes</taxon>
        <taxon>Kitasatosporales</taxon>
        <taxon>Streptomycetaceae</taxon>
        <taxon>Streptomyces</taxon>
    </lineage>
</organism>
<evidence type="ECO:0000313" key="3">
    <source>
        <dbReference type="EMBL" id="GAA2082394.1"/>
    </source>
</evidence>
<feature type="transmembrane region" description="Helical" evidence="2">
    <location>
        <begin position="24"/>
        <end position="45"/>
    </location>
</feature>
<feature type="region of interest" description="Disordered" evidence="1">
    <location>
        <begin position="148"/>
        <end position="168"/>
    </location>
</feature>
<keyword evidence="2" id="KW-0812">Transmembrane</keyword>
<feature type="transmembrane region" description="Helical" evidence="2">
    <location>
        <begin position="124"/>
        <end position="144"/>
    </location>
</feature>
<keyword evidence="2" id="KW-0472">Membrane</keyword>
<proteinExistence type="predicted"/>
<name>A0ABN2W317_9ACTN</name>
<sequence>MTSPAPSGPPLAYDLEGRRSAWGALWRCVVLLAVGCAAISAGAWIDSKIIIAVDPDELAALPSLLAALGFGAAAVLWLRARDGFLVPVVLGAALAGIGGSHVIHAGLLDGTRVDPDVLREVSPANVLTAAGLVVTLVGVVWAAVSGHRTPRKPGTSIGAGTRPEESAG</sequence>
<feature type="transmembrane region" description="Helical" evidence="2">
    <location>
        <begin position="57"/>
        <end position="77"/>
    </location>
</feature>
<protein>
    <submittedName>
        <fullName evidence="3">Uncharacterized protein</fullName>
    </submittedName>
</protein>
<accession>A0ABN2W317</accession>
<gene>
    <name evidence="3" type="ORF">GCM10009801_42100</name>
</gene>
<dbReference type="EMBL" id="BAAAPE010000011">
    <property type="protein sequence ID" value="GAA2082394.1"/>
    <property type="molecule type" value="Genomic_DNA"/>
</dbReference>
<reference evidence="3 4" key="1">
    <citation type="journal article" date="2019" name="Int. J. Syst. Evol. Microbiol.">
        <title>The Global Catalogue of Microorganisms (GCM) 10K type strain sequencing project: providing services to taxonomists for standard genome sequencing and annotation.</title>
        <authorList>
            <consortium name="The Broad Institute Genomics Platform"/>
            <consortium name="The Broad Institute Genome Sequencing Center for Infectious Disease"/>
            <person name="Wu L."/>
            <person name="Ma J."/>
        </authorList>
    </citation>
    <scope>NUCLEOTIDE SEQUENCE [LARGE SCALE GENOMIC DNA]</scope>
    <source>
        <strain evidence="3 4">JCM 15478</strain>
    </source>
</reference>
<comment type="caution">
    <text evidence="3">The sequence shown here is derived from an EMBL/GenBank/DDBJ whole genome shotgun (WGS) entry which is preliminary data.</text>
</comment>
<dbReference type="RefSeq" id="WP_344530435.1">
    <property type="nucleotide sequence ID" value="NZ_BAAAPE010000011.1"/>
</dbReference>
<evidence type="ECO:0000313" key="4">
    <source>
        <dbReference type="Proteomes" id="UP001500016"/>
    </source>
</evidence>
<evidence type="ECO:0000256" key="1">
    <source>
        <dbReference type="SAM" id="MobiDB-lite"/>
    </source>
</evidence>
<keyword evidence="4" id="KW-1185">Reference proteome</keyword>
<feature type="transmembrane region" description="Helical" evidence="2">
    <location>
        <begin position="84"/>
        <end position="104"/>
    </location>
</feature>
<evidence type="ECO:0000256" key="2">
    <source>
        <dbReference type="SAM" id="Phobius"/>
    </source>
</evidence>
<keyword evidence="2" id="KW-1133">Transmembrane helix</keyword>
<dbReference type="Proteomes" id="UP001500016">
    <property type="component" value="Unassembled WGS sequence"/>
</dbReference>